<feature type="chain" id="PRO_5032372373" evidence="5">
    <location>
        <begin position="23"/>
        <end position="1192"/>
    </location>
</feature>
<dbReference type="PANTHER" id="PTHR11878">
    <property type="entry name" value="SODIUM/CALCIUM EXCHANGER"/>
    <property type="match status" value="1"/>
</dbReference>
<keyword evidence="3" id="KW-0106">Calcium</keyword>
<dbReference type="InterPro" id="IPR057708">
    <property type="entry name" value="DUF7948"/>
</dbReference>
<organism evidence="7 8">
    <name type="scientific">Povalibacter uvarum</name>
    <dbReference type="NCBI Taxonomy" id="732238"/>
    <lineage>
        <taxon>Bacteria</taxon>
        <taxon>Pseudomonadati</taxon>
        <taxon>Pseudomonadota</taxon>
        <taxon>Gammaproteobacteria</taxon>
        <taxon>Steroidobacterales</taxon>
        <taxon>Steroidobacteraceae</taxon>
        <taxon>Povalibacter</taxon>
    </lineage>
</organism>
<comment type="caution">
    <text evidence="7">The sequence shown here is derived from an EMBL/GenBank/DDBJ whole genome shotgun (WGS) entry which is preliminary data.</text>
</comment>
<evidence type="ECO:0000256" key="4">
    <source>
        <dbReference type="ARBA" id="ARBA00023065"/>
    </source>
</evidence>
<name>A0A841HRJ9_9GAMM</name>
<dbReference type="Pfam" id="PF13505">
    <property type="entry name" value="OMP_b-brl"/>
    <property type="match status" value="1"/>
</dbReference>
<dbReference type="GO" id="GO:0030001">
    <property type="term" value="P:metal ion transport"/>
    <property type="evidence" value="ECO:0007669"/>
    <property type="project" value="TreeGrafter"/>
</dbReference>
<sequence>MTKLIAAAFAAVGILAATTAGAGQKPPDIAGANPQLPFLANAGQLDPRVAFYARTFAGTVFATHAGEIVYSLPARNGGWVLNESFVGGDAKPSAGPRSATRVSVLAPERAAADVAAVDSVRFGEVWPGVEVEVHARGSNIEKIFTLAPGAHDDAIDMAIDGATLSIARDGSLVAATGEGPVSFAAPIAFQEGVTGREPVVVRYRLDGNRYGFELGAYDRTRPVVIDPIIQSTYIGGSGTTFLQEGPRDIAVHPTNGDVYVVGATDSPDLPGVSGGAVPALSGNSSGFIARFNADLTTLYQATFFGGQADEWVSSIAVTASDVYVSGYTAAPTLPAGTTAGAQPTDPNPGADFNGFIARLPLSLTSITASTFLGGATNNLTQIYESMLHPNGDLYVCGRTSSGSLPNTAGGFDAANTPGDRTAFVTRVAPDLTSFTQTTYFSDGGFTGGTQCNAMVALAGSTDIVIGGTTEFGSFPPPNTAGGLTTTTTGSWLGRLNEALTQNPQSTWLTGVAAGTGTPNVYGLRVHPTSGDLYVVTEGRTDSPQPANATVGGGQVTCTGTFTCLLVLRLNPSLTSLVAGTFYGNPASSIVPRAYDHLAIDPASGDVFIASDGASNLPNTAGGIQPAPINTGGTPGMAVRIRGDLGQIVQATYLSAADTSGTSPYAVLVHPSVGQLYVAGYTGPGFPQTSGGAQPAIGNANGDGFVSRMTLDLLGSSSPGVLQVSPATYTVDEGNTVVQVTVTRTGGTDGAASVSYATSNATATAGSDYTTTSGTLNWASGDGAAKTISIPVLEDTTVENAETITVTLSNATGATLGTPAAATITINDDDVAQAGVVQFGAASYSVNENGGSVTLTLTRTNGADGAISVSVASGGGSASAGADYTALAQTINWAAGDAANKTVVLTVANDTADEVDETVTVTLSNPTGGATLGATASATVTIVDDDVTVTPPPTSNTQTRGSYGGGGFEWCSLLVLAALVLRRRLWMLAGGLVASMSIANAAEPVEGIYVGVRGGISQSTLDSGDIARRLADAGFDMDVSSDDSDSTWGLFGGYRWANGLGIEASFLDLGEFDVAMQGETSDPDGFLPVAAGTLGDAGYAGALTLGWQWTVTDSFAVTPRIGLYHWESESELSNGSEQVRVEDSGTEITGGLGLSWRLNPSWAIGLQWEVYDAGDHHDLRTWTASLEYAFGGR</sequence>
<evidence type="ECO:0000256" key="3">
    <source>
        <dbReference type="ARBA" id="ARBA00022837"/>
    </source>
</evidence>
<dbReference type="Gene3D" id="2.60.40.2030">
    <property type="match status" value="2"/>
</dbReference>
<dbReference type="Pfam" id="PF03160">
    <property type="entry name" value="Calx-beta"/>
    <property type="match status" value="2"/>
</dbReference>
<keyword evidence="2" id="KW-0677">Repeat</keyword>
<feature type="domain" description="Calx-beta" evidence="6">
    <location>
        <begin position="821"/>
        <end position="923"/>
    </location>
</feature>
<dbReference type="EMBL" id="JACHHZ010000004">
    <property type="protein sequence ID" value="MBB6094939.1"/>
    <property type="molecule type" value="Genomic_DNA"/>
</dbReference>
<keyword evidence="8" id="KW-1185">Reference proteome</keyword>
<feature type="domain" description="Calx-beta" evidence="6">
    <location>
        <begin position="708"/>
        <end position="808"/>
    </location>
</feature>
<keyword evidence="4" id="KW-0406">Ion transport</keyword>
<proteinExistence type="predicted"/>
<evidence type="ECO:0000256" key="1">
    <source>
        <dbReference type="ARBA" id="ARBA00022729"/>
    </source>
</evidence>
<accession>A0A841HRJ9</accession>
<keyword evidence="4" id="KW-0813">Transport</keyword>
<dbReference type="InterPro" id="IPR027385">
    <property type="entry name" value="Beta-barrel_OMP"/>
</dbReference>
<dbReference type="RefSeq" id="WP_184334325.1">
    <property type="nucleotide sequence ID" value="NZ_JACHHZ010000004.1"/>
</dbReference>
<dbReference type="InterPro" id="IPR038081">
    <property type="entry name" value="CalX-like_sf"/>
</dbReference>
<feature type="signal peptide" evidence="5">
    <location>
        <begin position="1"/>
        <end position="22"/>
    </location>
</feature>
<dbReference type="SUPFAM" id="SSF56925">
    <property type="entry name" value="OMPA-like"/>
    <property type="match status" value="1"/>
</dbReference>
<dbReference type="GO" id="GO:0007154">
    <property type="term" value="P:cell communication"/>
    <property type="evidence" value="ECO:0007669"/>
    <property type="project" value="InterPro"/>
</dbReference>
<protein>
    <submittedName>
        <fullName evidence="7">Uncharacterized protein YgiB involved in biofilm formation</fullName>
    </submittedName>
</protein>
<keyword evidence="1 5" id="KW-0732">Signal</keyword>
<dbReference type="Pfam" id="PF25778">
    <property type="entry name" value="DUF7948"/>
    <property type="match status" value="1"/>
</dbReference>
<dbReference type="InterPro" id="IPR011250">
    <property type="entry name" value="OMP/PagP_B-barrel"/>
</dbReference>
<dbReference type="Proteomes" id="UP000588068">
    <property type="component" value="Unassembled WGS sequence"/>
</dbReference>
<dbReference type="GO" id="GO:0016020">
    <property type="term" value="C:membrane"/>
    <property type="evidence" value="ECO:0007669"/>
    <property type="project" value="InterPro"/>
</dbReference>
<evidence type="ECO:0000256" key="5">
    <source>
        <dbReference type="SAM" id="SignalP"/>
    </source>
</evidence>
<evidence type="ECO:0000259" key="6">
    <source>
        <dbReference type="SMART" id="SM00237"/>
    </source>
</evidence>
<dbReference type="InterPro" id="IPR003644">
    <property type="entry name" value="Calx_beta"/>
</dbReference>
<evidence type="ECO:0000313" key="8">
    <source>
        <dbReference type="Proteomes" id="UP000588068"/>
    </source>
</evidence>
<dbReference type="SUPFAM" id="SSF141072">
    <property type="entry name" value="CalX-like"/>
    <property type="match status" value="2"/>
</dbReference>
<evidence type="ECO:0000313" key="7">
    <source>
        <dbReference type="EMBL" id="MBB6094939.1"/>
    </source>
</evidence>
<dbReference type="Gene3D" id="2.40.160.20">
    <property type="match status" value="1"/>
</dbReference>
<dbReference type="PANTHER" id="PTHR11878:SF65">
    <property type="entry name" value="NA_CA-EXCHANGE PROTEIN, ISOFORM G"/>
    <property type="match status" value="1"/>
</dbReference>
<evidence type="ECO:0000256" key="2">
    <source>
        <dbReference type="ARBA" id="ARBA00022737"/>
    </source>
</evidence>
<dbReference type="InterPro" id="IPR051171">
    <property type="entry name" value="CaCA"/>
</dbReference>
<dbReference type="AlphaFoldDB" id="A0A841HRJ9"/>
<reference evidence="7 8" key="1">
    <citation type="submission" date="2020-08" db="EMBL/GenBank/DDBJ databases">
        <title>Genomic Encyclopedia of Type Strains, Phase IV (KMG-IV): sequencing the most valuable type-strain genomes for metagenomic binning, comparative biology and taxonomic classification.</title>
        <authorList>
            <person name="Goeker M."/>
        </authorList>
    </citation>
    <scope>NUCLEOTIDE SEQUENCE [LARGE SCALE GENOMIC DNA]</scope>
    <source>
        <strain evidence="7 8">DSM 26723</strain>
    </source>
</reference>
<gene>
    <name evidence="7" type="ORF">HNQ60_003826</name>
</gene>
<dbReference type="SMART" id="SM00237">
    <property type="entry name" value="Calx_beta"/>
    <property type="match status" value="2"/>
</dbReference>